<sequence>MKAQRLYLVGLIILILLVSISIAIFFMNYTQQTGLELANLEITNLKNNYTNLQNQYKALQMQFSIIESNYENLKTNYTNLQNIYQNLQSQYESLQNNYSILQTNYTNLQDQYQVLQSQYNTLESNYQNLETNYTNLQNMYQNLQSQYKSLQEQYSNLNNTYWNILTFLGNGNNSAILQPNQFIYKEIAIPTGFSGTINIMISSSNPIEVFVFDLYNLIQAIEGNPYGYYLYNNGTYINTSVTLGPGFYIVFIYNPNNTTEATLSYEITTIYTTAPKLLTNK</sequence>
<dbReference type="EMBL" id="APJZ01000006">
    <property type="protein sequence ID" value="EOD42257.1"/>
    <property type="molecule type" value="Genomic_DNA"/>
</dbReference>
<dbReference type="InterPro" id="IPR053108">
    <property type="entry name" value="Chlamydial_TARP"/>
</dbReference>
<dbReference type="Gene3D" id="1.10.287.1490">
    <property type="match status" value="1"/>
</dbReference>
<keyword evidence="1" id="KW-0175">Coiled coil</keyword>
<evidence type="ECO:0000256" key="1">
    <source>
        <dbReference type="SAM" id="Coils"/>
    </source>
</evidence>
<feature type="coiled-coil region" evidence="1">
    <location>
        <begin position="35"/>
        <end position="160"/>
    </location>
</feature>
<dbReference type="PANTHER" id="PTHR36975">
    <property type="match status" value="1"/>
</dbReference>
<feature type="transmembrane region" description="Helical" evidence="2">
    <location>
        <begin position="7"/>
        <end position="27"/>
    </location>
</feature>
<dbReference type="AlphaFoldDB" id="R1E4D2"/>
<gene>
    <name evidence="3" type="ORF">Nst1_599</name>
</gene>
<proteinExistence type="predicted"/>
<keyword evidence="2" id="KW-0472">Membrane</keyword>
<evidence type="ECO:0000256" key="2">
    <source>
        <dbReference type="SAM" id="Phobius"/>
    </source>
</evidence>
<evidence type="ECO:0000313" key="4">
    <source>
        <dbReference type="Proteomes" id="UP000053279"/>
    </source>
</evidence>
<name>R1E4D2_NANST</name>
<keyword evidence="2" id="KW-0812">Transmembrane</keyword>
<organism evidence="3 4">
    <name type="scientific">Nanobsidianus stetteri</name>
    <dbReference type="NCBI Taxonomy" id="1294122"/>
    <lineage>
        <taxon>Archaea</taxon>
        <taxon>Nanobdellota</taxon>
        <taxon>Candidatus Nanoarchaeia</taxon>
        <taxon>Nanoarchaeales</taxon>
        <taxon>Nanopusillaceae</taxon>
        <taxon>Candidatus Nanobsidianus</taxon>
    </lineage>
</organism>
<dbReference type="PANTHER" id="PTHR36975:SF5">
    <property type="entry name" value="TRANSLOCATED ACTIN-RECRUITING PHOSPHOPROTEIN"/>
    <property type="match status" value="1"/>
</dbReference>
<evidence type="ECO:0000313" key="3">
    <source>
        <dbReference type="EMBL" id="EOD42257.1"/>
    </source>
</evidence>
<keyword evidence="4" id="KW-1185">Reference proteome</keyword>
<comment type="caution">
    <text evidence="3">The sequence shown here is derived from an EMBL/GenBank/DDBJ whole genome shotgun (WGS) entry which is preliminary data.</text>
</comment>
<protein>
    <submittedName>
        <fullName evidence="3">Uncharacterized protein</fullName>
    </submittedName>
</protein>
<reference evidence="3 4" key="1">
    <citation type="submission" date="2013-02" db="EMBL/GenBank/DDBJ databases">
        <title>Insights into archaeal evolution and symbiosis from the genomes of a Nanoarchaeon and its crenarchaeal host from Yellowstone National Park.</title>
        <authorList>
            <person name="Podar M."/>
            <person name="Makarova K.S."/>
            <person name="Graham D.E."/>
            <person name="Wolf Y.I."/>
            <person name="Koonin E.V."/>
            <person name="Reysenbach A.-L."/>
        </authorList>
    </citation>
    <scope>NUCLEOTIDE SEQUENCE [LARGE SCALE GENOMIC DNA]</scope>
</reference>
<accession>R1E4D2</accession>
<dbReference type="Proteomes" id="UP000053279">
    <property type="component" value="Unassembled WGS sequence"/>
</dbReference>
<keyword evidence="2" id="KW-1133">Transmembrane helix</keyword>
<dbReference type="SUPFAM" id="SSF90257">
    <property type="entry name" value="Myosin rod fragments"/>
    <property type="match status" value="1"/>
</dbReference>